<evidence type="ECO:0000313" key="13">
    <source>
        <dbReference type="EMBL" id="OHT24894.1"/>
    </source>
</evidence>
<comment type="subcellular location">
    <subcellularLocation>
        <location evidence="1 8">Periplasm</location>
    </subcellularLocation>
</comment>
<feature type="domain" description="Pili assembly chaperone C-terminal" evidence="11">
    <location>
        <begin position="173"/>
        <end position="232"/>
    </location>
</feature>
<dbReference type="InterPro" id="IPR016147">
    <property type="entry name" value="Pili_assmbl_chaperone_N"/>
</dbReference>
<dbReference type="GO" id="GO:0030288">
    <property type="term" value="C:outer membrane-bounded periplasmic space"/>
    <property type="evidence" value="ECO:0007669"/>
    <property type="project" value="InterPro"/>
</dbReference>
<dbReference type="Pfam" id="PF00345">
    <property type="entry name" value="PapD_N"/>
    <property type="match status" value="1"/>
</dbReference>
<dbReference type="InterPro" id="IPR050643">
    <property type="entry name" value="Periplasmic_pilus_chap"/>
</dbReference>
<dbReference type="GO" id="GO:0071555">
    <property type="term" value="P:cell wall organization"/>
    <property type="evidence" value="ECO:0007669"/>
    <property type="project" value="InterPro"/>
</dbReference>
<evidence type="ECO:0000256" key="9">
    <source>
        <dbReference type="SAM" id="SignalP"/>
    </source>
</evidence>
<dbReference type="Pfam" id="PF02753">
    <property type="entry name" value="PapD_C"/>
    <property type="match status" value="1"/>
</dbReference>
<dbReference type="InterPro" id="IPR018046">
    <property type="entry name" value="Pili_assmbl_chaperone_CS"/>
</dbReference>
<name>A0A1S1HRE7_PROST</name>
<dbReference type="PANTHER" id="PTHR30251">
    <property type="entry name" value="PILUS ASSEMBLY CHAPERONE"/>
    <property type="match status" value="1"/>
</dbReference>
<evidence type="ECO:0000313" key="14">
    <source>
        <dbReference type="Proteomes" id="UP000179588"/>
    </source>
</evidence>
<dbReference type="PRINTS" id="PR00969">
    <property type="entry name" value="CHAPERONPILI"/>
</dbReference>
<sequence>MKMKSPKRLLMATALLSVMYASQAWSAIALDRTRVIFNGEQKSVSLTITNKNPQLPYLAQGWIENDQSQKVSSPFVVLPPVQRLEPGKTSQVRIEALPDVAALPQDRESLFYFNLREIPPKSEKPNVLQLALQSKIKLFYRPSGIALSDTEKMNQPWQEKLTLTKQGDQYIAKNPTPFYVTIIGAAATANAPITKQFDAVMVAPFGEHALGVSSAQLGSSPVLTYINDYGGRLKLHFKCQSNQCAVVPEKKS</sequence>
<comment type="similarity">
    <text evidence="2 8">Belongs to the periplasmic pilus chaperone family.</text>
</comment>
<dbReference type="InterPro" id="IPR016148">
    <property type="entry name" value="Pili_assmbl_chaperone_C"/>
</dbReference>
<keyword evidence="5" id="KW-0574">Periplasm</keyword>
<feature type="signal peptide" evidence="9">
    <location>
        <begin position="1"/>
        <end position="26"/>
    </location>
</feature>
<dbReference type="InterPro" id="IPR008962">
    <property type="entry name" value="PapD-like_sf"/>
</dbReference>
<reference evidence="13 14" key="1">
    <citation type="submission" date="2016-03" db="EMBL/GenBank/DDBJ databases">
        <title>Genome sequence of Providencia stuartii strain, isolated from the salivary glands of larval Lucilia sericata.</title>
        <authorList>
            <person name="Yuan Y."/>
            <person name="Zhang Y."/>
            <person name="Fu S."/>
            <person name="Crippen T.L."/>
            <person name="Visi D."/>
            <person name="Benbow M.E."/>
            <person name="Allen M."/>
            <person name="Tomberlin J.K."/>
            <person name="Sze S.-H."/>
            <person name="Tarone A.M."/>
        </authorList>
    </citation>
    <scope>NUCLEOTIDE SEQUENCE [LARGE SCALE GENOMIC DNA]</scope>
    <source>
        <strain evidence="13 14">Crippen</strain>
    </source>
</reference>
<comment type="caution">
    <text evidence="13">The sequence shown here is derived from an EMBL/GenBank/DDBJ whole genome shotgun (WGS) entry which is preliminary data.</text>
</comment>
<dbReference type="PROSITE" id="PS00635">
    <property type="entry name" value="PILI_CHAPERONE"/>
    <property type="match status" value="1"/>
</dbReference>
<dbReference type="SUPFAM" id="SSF49354">
    <property type="entry name" value="PapD-like"/>
    <property type="match status" value="1"/>
</dbReference>
<keyword evidence="14" id="KW-1185">Reference proteome</keyword>
<evidence type="ECO:0000313" key="12">
    <source>
        <dbReference type="EMBL" id="EMJ5136218.1"/>
    </source>
</evidence>
<proteinExistence type="inferred from homology"/>
<evidence type="ECO:0000259" key="10">
    <source>
        <dbReference type="Pfam" id="PF00345"/>
    </source>
</evidence>
<organism evidence="13 14">
    <name type="scientific">Providencia stuartii</name>
    <dbReference type="NCBI Taxonomy" id="588"/>
    <lineage>
        <taxon>Bacteria</taxon>
        <taxon>Pseudomonadati</taxon>
        <taxon>Pseudomonadota</taxon>
        <taxon>Gammaproteobacteria</taxon>
        <taxon>Enterobacterales</taxon>
        <taxon>Morganellaceae</taxon>
        <taxon>Providencia</taxon>
    </lineage>
</organism>
<accession>A0A1S1HRE7</accession>
<gene>
    <name evidence="13" type="ORF">A3Q29_16775</name>
    <name evidence="12" type="ORF">RG298_004011</name>
</gene>
<dbReference type="Gene3D" id="2.60.40.10">
    <property type="entry name" value="Immunoglobulins"/>
    <property type="match status" value="2"/>
</dbReference>
<dbReference type="InterPro" id="IPR036316">
    <property type="entry name" value="Pili_assmbl_chap_C_dom_sf"/>
</dbReference>
<evidence type="ECO:0000256" key="5">
    <source>
        <dbReference type="ARBA" id="ARBA00022764"/>
    </source>
</evidence>
<dbReference type="EMBL" id="LVIE01000101">
    <property type="protein sequence ID" value="OHT24894.1"/>
    <property type="molecule type" value="Genomic_DNA"/>
</dbReference>
<dbReference type="PANTHER" id="PTHR30251:SF2">
    <property type="entry name" value="FIMBRIAL CHAPERONE YADV-RELATED"/>
    <property type="match status" value="1"/>
</dbReference>
<dbReference type="AlphaFoldDB" id="A0A1S1HRE7"/>
<evidence type="ECO:0000256" key="8">
    <source>
        <dbReference type="RuleBase" id="RU003918"/>
    </source>
</evidence>
<dbReference type="Proteomes" id="UP000179588">
    <property type="component" value="Unassembled WGS sequence"/>
</dbReference>
<evidence type="ECO:0000256" key="2">
    <source>
        <dbReference type="ARBA" id="ARBA00007399"/>
    </source>
</evidence>
<feature type="domain" description="Pili assembly chaperone N-terminal" evidence="10">
    <location>
        <begin position="28"/>
        <end position="145"/>
    </location>
</feature>
<dbReference type="InterPro" id="IPR001829">
    <property type="entry name" value="Pili_assmbl_chaperone_bac"/>
</dbReference>
<protein>
    <submittedName>
        <fullName evidence="12">Fimbria/pilus periplasmic chaperone</fullName>
    </submittedName>
    <submittedName>
        <fullName evidence="13">Molecular chaperone</fullName>
    </submittedName>
</protein>
<dbReference type="SUPFAM" id="SSF49584">
    <property type="entry name" value="Periplasmic chaperone C-domain"/>
    <property type="match status" value="1"/>
</dbReference>
<dbReference type="InterPro" id="IPR013783">
    <property type="entry name" value="Ig-like_fold"/>
</dbReference>
<keyword evidence="3" id="KW-1029">Fimbrium biogenesis</keyword>
<evidence type="ECO:0000256" key="6">
    <source>
        <dbReference type="ARBA" id="ARBA00023186"/>
    </source>
</evidence>
<reference evidence="12" key="2">
    <citation type="submission" date="2024-02" db="EMBL/GenBank/DDBJ databases">
        <authorList>
            <consortium name="Clinical and Environmental Microbiology Branch: Whole genome sequencing antimicrobial resistance pathogens in the healthcare setting"/>
        </authorList>
    </citation>
    <scope>NUCLEOTIDE SEQUENCE</scope>
    <source>
        <strain evidence="12">2021GO-0154</strain>
    </source>
</reference>
<feature type="chain" id="PRO_5010338328" evidence="9">
    <location>
        <begin position="27"/>
        <end position="252"/>
    </location>
</feature>
<dbReference type="EMBL" id="ABMABF030000018">
    <property type="protein sequence ID" value="EMJ5136218.1"/>
    <property type="molecule type" value="Genomic_DNA"/>
</dbReference>
<evidence type="ECO:0000256" key="1">
    <source>
        <dbReference type="ARBA" id="ARBA00004418"/>
    </source>
</evidence>
<keyword evidence="4 9" id="KW-0732">Signal</keyword>
<evidence type="ECO:0000256" key="3">
    <source>
        <dbReference type="ARBA" id="ARBA00022558"/>
    </source>
</evidence>
<keyword evidence="6 8" id="KW-0143">Chaperone</keyword>
<dbReference type="FunFam" id="2.60.40.10:FF:000458">
    <property type="entry name" value="Molecular chaperone FimC"/>
    <property type="match status" value="1"/>
</dbReference>
<evidence type="ECO:0000256" key="4">
    <source>
        <dbReference type="ARBA" id="ARBA00022729"/>
    </source>
</evidence>
<evidence type="ECO:0000256" key="7">
    <source>
        <dbReference type="ARBA" id="ARBA00023319"/>
    </source>
</evidence>
<keyword evidence="7" id="KW-0393">Immunoglobulin domain</keyword>
<evidence type="ECO:0000259" key="11">
    <source>
        <dbReference type="Pfam" id="PF02753"/>
    </source>
</evidence>